<dbReference type="EMBL" id="FQXM01000012">
    <property type="protein sequence ID" value="SHH76079.1"/>
    <property type="molecule type" value="Genomic_DNA"/>
</dbReference>
<evidence type="ECO:0000313" key="1">
    <source>
        <dbReference type="EMBL" id="SHH76079.1"/>
    </source>
</evidence>
<protein>
    <submittedName>
        <fullName evidence="1">Uncharacterized protein</fullName>
    </submittedName>
</protein>
<dbReference type="AlphaFoldDB" id="A0A1M5VLG5"/>
<name>A0A1M5VLG5_9CLOT</name>
<keyword evidence="2" id="KW-1185">Reference proteome</keyword>
<dbReference type="RefSeq" id="WP_073338607.1">
    <property type="nucleotide sequence ID" value="NZ_FQXM01000012.1"/>
</dbReference>
<reference evidence="1 2" key="1">
    <citation type="submission" date="2016-11" db="EMBL/GenBank/DDBJ databases">
        <authorList>
            <person name="Jaros S."/>
            <person name="Januszkiewicz K."/>
            <person name="Wedrychowicz H."/>
        </authorList>
    </citation>
    <scope>NUCLEOTIDE SEQUENCE [LARGE SCALE GENOMIC DNA]</scope>
    <source>
        <strain evidence="1 2">DSM 8605</strain>
    </source>
</reference>
<proteinExistence type="predicted"/>
<sequence length="78" mass="9239">MDRKKFDAVFPIISAALVEEIAKELKLPYKAALSELYSSYLYEMLEQEETKLWQYSTEKLLEMFLEQRNNGKIVFPEV</sequence>
<dbReference type="STRING" id="1121316.SAMN02745207_02337"/>
<dbReference type="Proteomes" id="UP000184447">
    <property type="component" value="Unassembled WGS sequence"/>
</dbReference>
<dbReference type="OrthoDB" id="1094481at2"/>
<accession>A0A1M5VLG5</accession>
<organism evidence="1 2">
    <name type="scientific">Clostridium grantii DSM 8605</name>
    <dbReference type="NCBI Taxonomy" id="1121316"/>
    <lineage>
        <taxon>Bacteria</taxon>
        <taxon>Bacillati</taxon>
        <taxon>Bacillota</taxon>
        <taxon>Clostridia</taxon>
        <taxon>Eubacteriales</taxon>
        <taxon>Clostridiaceae</taxon>
        <taxon>Clostridium</taxon>
    </lineage>
</organism>
<gene>
    <name evidence="1" type="ORF">SAMN02745207_02337</name>
</gene>
<evidence type="ECO:0000313" key="2">
    <source>
        <dbReference type="Proteomes" id="UP000184447"/>
    </source>
</evidence>